<comment type="subcellular location">
    <subcellularLocation>
        <location evidence="1">Cell membrane</location>
        <topology evidence="1">Multi-pass membrane protein</topology>
    </subcellularLocation>
</comment>
<evidence type="ECO:0000256" key="8">
    <source>
        <dbReference type="SAM" id="Phobius"/>
    </source>
</evidence>
<keyword evidence="7 8" id="KW-0472">Membrane</keyword>
<protein>
    <submittedName>
        <fullName evidence="9">Malate permease</fullName>
    </submittedName>
</protein>
<dbReference type="RefSeq" id="WP_018660802.1">
    <property type="nucleotide sequence ID" value="NZ_HF952018.1"/>
</dbReference>
<reference evidence="9" key="1">
    <citation type="submission" date="2013-03" db="EMBL/GenBank/DDBJ databases">
        <title>Draft genome sequence of the hydrogen-ethanol-producing anaerobic alkalithermophilic Caloramator celere.</title>
        <authorList>
            <person name="Ciranna A."/>
            <person name="Larjo A."/>
            <person name="Kivisto A."/>
            <person name="Santala V."/>
            <person name="Roos C."/>
            <person name="Karp M."/>
        </authorList>
    </citation>
    <scope>NUCLEOTIDE SEQUENCE [LARGE SCALE GENOMIC DNA]</scope>
    <source>
        <strain evidence="9">DSM 8682</strain>
    </source>
</reference>
<feature type="transmembrane region" description="Helical" evidence="8">
    <location>
        <begin position="281"/>
        <end position="299"/>
    </location>
</feature>
<evidence type="ECO:0000256" key="3">
    <source>
        <dbReference type="ARBA" id="ARBA00022448"/>
    </source>
</evidence>
<dbReference type="InterPro" id="IPR004776">
    <property type="entry name" value="Mem_transp_PIN-like"/>
</dbReference>
<evidence type="ECO:0000256" key="4">
    <source>
        <dbReference type="ARBA" id="ARBA00022475"/>
    </source>
</evidence>
<evidence type="ECO:0000256" key="7">
    <source>
        <dbReference type="ARBA" id="ARBA00023136"/>
    </source>
</evidence>
<accession>R7RNF7</accession>
<dbReference type="GO" id="GO:0005886">
    <property type="term" value="C:plasma membrane"/>
    <property type="evidence" value="ECO:0007669"/>
    <property type="project" value="UniProtKB-SubCell"/>
</dbReference>
<dbReference type="AlphaFoldDB" id="R7RNF7"/>
<dbReference type="eggNOG" id="COG0679">
    <property type="taxonomic scope" value="Bacteria"/>
</dbReference>
<dbReference type="Gene3D" id="1.20.1530.20">
    <property type="match status" value="2"/>
</dbReference>
<dbReference type="HOGENOM" id="CLU_056175_1_0_9"/>
<organism evidence="9 10">
    <name type="scientific">Thermobrachium celere DSM 8682</name>
    <dbReference type="NCBI Taxonomy" id="941824"/>
    <lineage>
        <taxon>Bacteria</taxon>
        <taxon>Bacillati</taxon>
        <taxon>Bacillota</taxon>
        <taxon>Clostridia</taxon>
        <taxon>Eubacteriales</taxon>
        <taxon>Clostridiaceae</taxon>
        <taxon>Thermobrachium</taxon>
    </lineage>
</organism>
<dbReference type="Pfam" id="PF03547">
    <property type="entry name" value="Mem_trans"/>
    <property type="match status" value="1"/>
</dbReference>
<dbReference type="PANTHER" id="PTHR36838:SF1">
    <property type="entry name" value="SLR1864 PROTEIN"/>
    <property type="match status" value="1"/>
</dbReference>
<feature type="transmembrane region" description="Helical" evidence="8">
    <location>
        <begin position="124"/>
        <end position="145"/>
    </location>
</feature>
<evidence type="ECO:0000313" key="10">
    <source>
        <dbReference type="Proteomes" id="UP000014923"/>
    </source>
</evidence>
<sequence length="300" mass="33194">MNVIVTQVMVLFLIMVVGYISRKKGFLNKQVNRSLSELLINVTLPFMIISSFNFNFSSDMLNIGVRLFLTSIIIHGVLFVLGRFIYKKFEEDEAKVLWFITVFSNCGFMGYPVVESIYGKIGMFYAALFNIPFNVLMWTAGVFIFSGRGDKNSLKKALLNPGIVSVLIGLMIFIFSIKLPLPIIKTLELVGSMTTPLSMIIIGSTLADAKVKSIFEGHSVYVGTVVRLILIPLVVLFILKGVGVKEFYLSIPVIITSMPAAANTVIMAEKYGGNSEYASKVVFLSTIISVITIPLILMLL</sequence>
<keyword evidence="3" id="KW-0813">Transport</keyword>
<feature type="transmembrane region" description="Helical" evidence="8">
    <location>
        <begin position="219"/>
        <end position="241"/>
    </location>
</feature>
<dbReference type="OrthoDB" id="9798064at2"/>
<evidence type="ECO:0000256" key="5">
    <source>
        <dbReference type="ARBA" id="ARBA00022692"/>
    </source>
</evidence>
<dbReference type="InterPro" id="IPR038770">
    <property type="entry name" value="Na+/solute_symporter_sf"/>
</dbReference>
<keyword evidence="5 8" id="KW-0812">Transmembrane</keyword>
<dbReference type="Proteomes" id="UP000014923">
    <property type="component" value="Unassembled WGS sequence"/>
</dbReference>
<dbReference type="EMBL" id="CAVN010000088">
    <property type="protein sequence ID" value="CDF57549.1"/>
    <property type="molecule type" value="Genomic_DNA"/>
</dbReference>
<feature type="transmembrane region" description="Helical" evidence="8">
    <location>
        <begin position="6"/>
        <end position="22"/>
    </location>
</feature>
<feature type="transmembrane region" description="Helical" evidence="8">
    <location>
        <begin position="157"/>
        <end position="177"/>
    </location>
</feature>
<gene>
    <name evidence="9" type="ORF">TCEL_01463</name>
</gene>
<evidence type="ECO:0000256" key="6">
    <source>
        <dbReference type="ARBA" id="ARBA00022989"/>
    </source>
</evidence>
<dbReference type="GO" id="GO:0055085">
    <property type="term" value="P:transmembrane transport"/>
    <property type="evidence" value="ECO:0007669"/>
    <property type="project" value="InterPro"/>
</dbReference>
<evidence type="ECO:0000256" key="1">
    <source>
        <dbReference type="ARBA" id="ARBA00004651"/>
    </source>
</evidence>
<feature type="transmembrane region" description="Helical" evidence="8">
    <location>
        <begin position="247"/>
        <end position="269"/>
    </location>
</feature>
<dbReference type="PANTHER" id="PTHR36838">
    <property type="entry name" value="AUXIN EFFLUX CARRIER FAMILY PROTEIN"/>
    <property type="match status" value="1"/>
</dbReference>
<feature type="transmembrane region" description="Helical" evidence="8">
    <location>
        <begin position="96"/>
        <end position="118"/>
    </location>
</feature>
<evidence type="ECO:0000313" key="9">
    <source>
        <dbReference type="EMBL" id="CDF57549.1"/>
    </source>
</evidence>
<keyword evidence="10" id="KW-1185">Reference proteome</keyword>
<feature type="transmembrane region" description="Helical" evidence="8">
    <location>
        <begin position="60"/>
        <end position="84"/>
    </location>
</feature>
<comment type="similarity">
    <text evidence="2">Belongs to the auxin efflux carrier (TC 2.A.69) family.</text>
</comment>
<proteinExistence type="inferred from homology"/>
<keyword evidence="4" id="KW-1003">Cell membrane</keyword>
<comment type="caution">
    <text evidence="9">The sequence shown here is derived from an EMBL/GenBank/DDBJ whole genome shotgun (WGS) entry which is preliminary data.</text>
</comment>
<evidence type="ECO:0000256" key="2">
    <source>
        <dbReference type="ARBA" id="ARBA00010145"/>
    </source>
</evidence>
<keyword evidence="6 8" id="KW-1133">Transmembrane helix</keyword>
<feature type="transmembrane region" description="Helical" evidence="8">
    <location>
        <begin position="34"/>
        <end position="54"/>
    </location>
</feature>
<name>R7RNF7_9CLOT</name>